<organism evidence="7 8">
    <name type="scientific">Alteromonas mediterranea</name>
    <dbReference type="NCBI Taxonomy" id="314275"/>
    <lineage>
        <taxon>Bacteria</taxon>
        <taxon>Pseudomonadati</taxon>
        <taxon>Pseudomonadota</taxon>
        <taxon>Gammaproteobacteria</taxon>
        <taxon>Alteromonadales</taxon>
        <taxon>Alteromonadaceae</taxon>
        <taxon>Alteromonas/Salinimonas group</taxon>
        <taxon>Alteromonas</taxon>
    </lineage>
</organism>
<dbReference type="GO" id="GO:0048027">
    <property type="term" value="F:mRNA 5'-UTR binding"/>
    <property type="evidence" value="ECO:0007669"/>
    <property type="project" value="UniProtKB-UniRule"/>
</dbReference>
<dbReference type="Proteomes" id="UP000061468">
    <property type="component" value="Chromosome"/>
</dbReference>
<comment type="subcellular location">
    <subcellularLocation>
        <location evidence="6">Cytoplasm</location>
    </subcellularLocation>
</comment>
<reference evidence="7 8" key="1">
    <citation type="submission" date="2015-12" db="EMBL/GenBank/DDBJ databases">
        <title>Intraspecies pangenome expansion in the marine bacterium Alteromonas.</title>
        <authorList>
            <person name="Lopez-Perez M."/>
            <person name="Rodriguez-Valera F."/>
        </authorList>
    </citation>
    <scope>NUCLEOTIDE SEQUENCE [LARGE SCALE GENOMIC DNA]</scope>
    <source>
        <strain evidence="7 8">UM8</strain>
    </source>
</reference>
<dbReference type="AlphaFoldDB" id="A0AAC8XLF8"/>
<dbReference type="InterPro" id="IPR036107">
    <property type="entry name" value="CsrA_sf"/>
</dbReference>
<evidence type="ECO:0000313" key="7">
    <source>
        <dbReference type="EMBL" id="AMJ79407.1"/>
    </source>
</evidence>
<dbReference type="GO" id="GO:0006109">
    <property type="term" value="P:regulation of carbohydrate metabolic process"/>
    <property type="evidence" value="ECO:0007669"/>
    <property type="project" value="UniProtKB-UniRule"/>
</dbReference>
<dbReference type="Gene3D" id="2.60.40.4380">
    <property type="entry name" value="Translational regulator CsrA"/>
    <property type="match status" value="1"/>
</dbReference>
<dbReference type="EMBL" id="CP013928">
    <property type="protein sequence ID" value="AMJ79407.1"/>
    <property type="molecule type" value="Genomic_DNA"/>
</dbReference>
<comment type="function">
    <text evidence="6">A key translational regulator that binds mRNA to regulate translation initiation and/or mRNA stability. Mediates global changes in gene expression, shifting from rapid growth to stress survival by linking envelope stress, the stringent response and the catabolite repression systems. Usually binds in the 5'-UTR; binding at or near the Shine-Dalgarno sequence prevents ribosome-binding, repressing translation, binding elsewhere in the 5'-UTR can activate translation and/or stabilize the mRNA. Its function is antagonized by small RNA(s).</text>
</comment>
<dbReference type="HAMAP" id="MF_00167">
    <property type="entry name" value="CsrA"/>
    <property type="match status" value="1"/>
</dbReference>
<keyword evidence="4 6" id="KW-0694">RNA-binding</keyword>
<evidence type="ECO:0000256" key="3">
    <source>
        <dbReference type="ARBA" id="ARBA00022845"/>
    </source>
</evidence>
<comment type="subunit">
    <text evidence="6">Homodimer; the beta-strands of each monomer intercalate to form a hydrophobic core, while the alpha-helices form wings that extend away from the core.</text>
</comment>
<gene>
    <name evidence="6" type="primary">csrA</name>
    <name evidence="7" type="ORF">AV942_14450</name>
</gene>
<keyword evidence="3 6" id="KW-0810">Translation regulation</keyword>
<dbReference type="GO" id="GO:0006402">
    <property type="term" value="P:mRNA catabolic process"/>
    <property type="evidence" value="ECO:0007669"/>
    <property type="project" value="InterPro"/>
</dbReference>
<accession>A0AAC8XLF8</accession>
<dbReference type="NCBIfam" id="NF002469">
    <property type="entry name" value="PRK01712.1"/>
    <property type="match status" value="1"/>
</dbReference>
<keyword evidence="5 6" id="KW-0010">Activator</keyword>
<evidence type="ECO:0000256" key="2">
    <source>
        <dbReference type="ARBA" id="ARBA00022491"/>
    </source>
</evidence>
<evidence type="ECO:0000256" key="5">
    <source>
        <dbReference type="ARBA" id="ARBA00023159"/>
    </source>
</evidence>
<dbReference type="GO" id="GO:0005829">
    <property type="term" value="C:cytosol"/>
    <property type="evidence" value="ECO:0007669"/>
    <property type="project" value="TreeGrafter"/>
</dbReference>
<dbReference type="InterPro" id="IPR003751">
    <property type="entry name" value="CsrA"/>
</dbReference>
<keyword evidence="2 6" id="KW-0678">Repressor</keyword>
<evidence type="ECO:0000256" key="4">
    <source>
        <dbReference type="ARBA" id="ARBA00022884"/>
    </source>
</evidence>
<name>A0AAC8XLF8_9ALTE</name>
<dbReference type="Pfam" id="PF02599">
    <property type="entry name" value="CsrA"/>
    <property type="match status" value="1"/>
</dbReference>
<dbReference type="SUPFAM" id="SSF117130">
    <property type="entry name" value="CsrA-like"/>
    <property type="match status" value="1"/>
</dbReference>
<dbReference type="PANTHER" id="PTHR34984:SF1">
    <property type="entry name" value="CARBON STORAGE REGULATOR"/>
    <property type="match status" value="1"/>
</dbReference>
<keyword evidence="1 6" id="KW-0963">Cytoplasm</keyword>
<dbReference type="GO" id="GO:0045947">
    <property type="term" value="P:negative regulation of translational initiation"/>
    <property type="evidence" value="ECO:0007669"/>
    <property type="project" value="UniProtKB-UniRule"/>
</dbReference>
<evidence type="ECO:0000313" key="8">
    <source>
        <dbReference type="Proteomes" id="UP000061468"/>
    </source>
</evidence>
<dbReference type="RefSeq" id="WP_015067756.1">
    <property type="nucleotide sequence ID" value="NZ_CAXGIV010000042.1"/>
</dbReference>
<protein>
    <recommendedName>
        <fullName evidence="6">Translational regulator CsrA</fullName>
    </recommendedName>
    <alternativeName>
        <fullName evidence="6">Carbon storage regulator</fullName>
    </alternativeName>
</protein>
<sequence length="58" mass="6565">MLVLSLNLGRSLYIGDNTKMTILNVEGTQIKIGIDAPKDVSVYREEIYNRIRGQKKPT</sequence>
<dbReference type="GO" id="GO:0045948">
    <property type="term" value="P:positive regulation of translational initiation"/>
    <property type="evidence" value="ECO:0007669"/>
    <property type="project" value="UniProtKB-UniRule"/>
</dbReference>
<evidence type="ECO:0000256" key="1">
    <source>
        <dbReference type="ARBA" id="ARBA00022490"/>
    </source>
</evidence>
<evidence type="ECO:0000256" key="6">
    <source>
        <dbReference type="HAMAP-Rule" id="MF_00167"/>
    </source>
</evidence>
<proteinExistence type="inferred from homology"/>
<dbReference type="PANTHER" id="PTHR34984">
    <property type="entry name" value="CARBON STORAGE REGULATOR"/>
    <property type="match status" value="1"/>
</dbReference>
<comment type="similarity">
    <text evidence="6">Belongs to the CsrA/RsmA family.</text>
</comment>